<sequence length="65" mass="7484">LEFKSKPNQRRWRLSSTIQNEDLLARSRSSPDDLSYSHSEFIPELEEIVAVGERTLILCRPQVAA</sequence>
<comment type="caution">
    <text evidence="1">The sequence shown here is derived from an EMBL/GenBank/DDBJ whole genome shotgun (WGS) entry which is preliminary data.</text>
</comment>
<accession>A0AAV5SZA9</accession>
<dbReference type="Proteomes" id="UP001432027">
    <property type="component" value="Unassembled WGS sequence"/>
</dbReference>
<reference evidence="1" key="1">
    <citation type="submission" date="2023-10" db="EMBL/GenBank/DDBJ databases">
        <title>Genome assembly of Pristionchus species.</title>
        <authorList>
            <person name="Yoshida K."/>
            <person name="Sommer R.J."/>
        </authorList>
    </citation>
    <scope>NUCLEOTIDE SEQUENCE</scope>
    <source>
        <strain evidence="1">RS0144</strain>
    </source>
</reference>
<gene>
    <name evidence="1" type="ORF">PENTCL1PPCAC_10247</name>
</gene>
<evidence type="ECO:0000313" key="1">
    <source>
        <dbReference type="EMBL" id="GMS88072.1"/>
    </source>
</evidence>
<feature type="non-terminal residue" evidence="1">
    <location>
        <position position="1"/>
    </location>
</feature>
<keyword evidence="2" id="KW-1185">Reference proteome</keyword>
<protein>
    <submittedName>
        <fullName evidence="1">Uncharacterized protein</fullName>
    </submittedName>
</protein>
<organism evidence="1 2">
    <name type="scientific">Pristionchus entomophagus</name>
    <dbReference type="NCBI Taxonomy" id="358040"/>
    <lineage>
        <taxon>Eukaryota</taxon>
        <taxon>Metazoa</taxon>
        <taxon>Ecdysozoa</taxon>
        <taxon>Nematoda</taxon>
        <taxon>Chromadorea</taxon>
        <taxon>Rhabditida</taxon>
        <taxon>Rhabditina</taxon>
        <taxon>Diplogasteromorpha</taxon>
        <taxon>Diplogasteroidea</taxon>
        <taxon>Neodiplogasteridae</taxon>
        <taxon>Pristionchus</taxon>
    </lineage>
</organism>
<proteinExistence type="predicted"/>
<name>A0AAV5SZA9_9BILA</name>
<evidence type="ECO:0000313" key="2">
    <source>
        <dbReference type="Proteomes" id="UP001432027"/>
    </source>
</evidence>
<dbReference type="AlphaFoldDB" id="A0AAV5SZA9"/>
<dbReference type="EMBL" id="BTSX01000003">
    <property type="protein sequence ID" value="GMS88072.1"/>
    <property type="molecule type" value="Genomic_DNA"/>
</dbReference>